<name>A0AAE0GDL0_9CHLO</name>
<feature type="compositionally biased region" description="Low complexity" evidence="1">
    <location>
        <begin position="96"/>
        <end position="110"/>
    </location>
</feature>
<proteinExistence type="predicted"/>
<evidence type="ECO:0000256" key="1">
    <source>
        <dbReference type="SAM" id="MobiDB-lite"/>
    </source>
</evidence>
<feature type="compositionally biased region" description="Polar residues" evidence="1">
    <location>
        <begin position="134"/>
        <end position="148"/>
    </location>
</feature>
<protein>
    <submittedName>
        <fullName evidence="2">Uncharacterized protein</fullName>
    </submittedName>
</protein>
<evidence type="ECO:0000313" key="3">
    <source>
        <dbReference type="Proteomes" id="UP001190700"/>
    </source>
</evidence>
<organism evidence="2 3">
    <name type="scientific">Cymbomonas tetramitiformis</name>
    <dbReference type="NCBI Taxonomy" id="36881"/>
    <lineage>
        <taxon>Eukaryota</taxon>
        <taxon>Viridiplantae</taxon>
        <taxon>Chlorophyta</taxon>
        <taxon>Pyramimonadophyceae</taxon>
        <taxon>Pyramimonadales</taxon>
        <taxon>Pyramimonadaceae</taxon>
        <taxon>Cymbomonas</taxon>
    </lineage>
</organism>
<evidence type="ECO:0000313" key="2">
    <source>
        <dbReference type="EMBL" id="KAK3276161.1"/>
    </source>
</evidence>
<dbReference type="Proteomes" id="UP001190700">
    <property type="component" value="Unassembled WGS sequence"/>
</dbReference>
<keyword evidence="3" id="KW-1185">Reference proteome</keyword>
<reference evidence="2 3" key="1">
    <citation type="journal article" date="2015" name="Genome Biol. Evol.">
        <title>Comparative Genomics of a Bacterivorous Green Alga Reveals Evolutionary Causalities and Consequences of Phago-Mixotrophic Mode of Nutrition.</title>
        <authorList>
            <person name="Burns J.A."/>
            <person name="Paasch A."/>
            <person name="Narechania A."/>
            <person name="Kim E."/>
        </authorList>
    </citation>
    <scope>NUCLEOTIDE SEQUENCE [LARGE SCALE GENOMIC DNA]</scope>
    <source>
        <strain evidence="2 3">PLY_AMNH</strain>
    </source>
</reference>
<comment type="caution">
    <text evidence="2">The sequence shown here is derived from an EMBL/GenBank/DDBJ whole genome shotgun (WGS) entry which is preliminary data.</text>
</comment>
<accession>A0AAE0GDL0</accession>
<dbReference type="EMBL" id="LGRX02006736">
    <property type="protein sequence ID" value="KAK3276161.1"/>
    <property type="molecule type" value="Genomic_DNA"/>
</dbReference>
<feature type="compositionally biased region" description="Low complexity" evidence="1">
    <location>
        <begin position="73"/>
        <end position="82"/>
    </location>
</feature>
<feature type="compositionally biased region" description="Basic and acidic residues" evidence="1">
    <location>
        <begin position="37"/>
        <end position="50"/>
    </location>
</feature>
<feature type="region of interest" description="Disordered" evidence="1">
    <location>
        <begin position="1"/>
        <end position="148"/>
    </location>
</feature>
<gene>
    <name evidence="2" type="ORF">CYMTET_15750</name>
</gene>
<feature type="compositionally biased region" description="Basic and acidic residues" evidence="1">
    <location>
        <begin position="118"/>
        <end position="128"/>
    </location>
</feature>
<sequence>MRTVADTWPGVSRGSLVKPMGVAGSDACETSRGTGALEKRAYCPSRERRTPPPPPLPRRAPAGLSPVRGTKKGVGSKAASSSRTLGPNGRAEPESLEGPGEAPAAPGLPLRQGGNSRCNREEDIEKVVKGGGETQQSDSENFASASAG</sequence>
<dbReference type="AlphaFoldDB" id="A0AAE0GDL0"/>